<dbReference type="Pfam" id="PF10304">
    <property type="entry name" value="RTP1_C2"/>
    <property type="match status" value="1"/>
</dbReference>
<gene>
    <name evidence="5" type="ORF">GLAREA_01428</name>
</gene>
<comment type="similarity">
    <text evidence="1">Belongs to the Tango6 family.</text>
</comment>
<evidence type="ECO:0000313" key="5">
    <source>
        <dbReference type="EMBL" id="EPE25516.1"/>
    </source>
</evidence>
<dbReference type="AlphaFoldDB" id="S3D0D0"/>
<proteinExistence type="inferred from homology"/>
<dbReference type="HOGENOM" id="CLU_006300_0_0_1"/>
<evidence type="ECO:0000259" key="3">
    <source>
        <dbReference type="Pfam" id="PF10304"/>
    </source>
</evidence>
<dbReference type="InterPro" id="IPR019414">
    <property type="entry name" value="Rtp1_C2"/>
</dbReference>
<dbReference type="GeneID" id="19460486"/>
<feature type="region of interest" description="Disordered" evidence="2">
    <location>
        <begin position="692"/>
        <end position="716"/>
    </location>
</feature>
<evidence type="ECO:0000259" key="4">
    <source>
        <dbReference type="Pfam" id="PF10363"/>
    </source>
</evidence>
<reference evidence="5 6" key="1">
    <citation type="journal article" date="2013" name="BMC Genomics">
        <title>Genomics-driven discovery of the pneumocandin biosynthetic gene cluster in the fungus Glarea lozoyensis.</title>
        <authorList>
            <person name="Chen L."/>
            <person name="Yue Q."/>
            <person name="Zhang X."/>
            <person name="Xiang M."/>
            <person name="Wang C."/>
            <person name="Li S."/>
            <person name="Che Y."/>
            <person name="Ortiz-Lopez F.J."/>
            <person name="Bills G.F."/>
            <person name="Liu X."/>
            <person name="An Z."/>
        </authorList>
    </citation>
    <scope>NUCLEOTIDE SEQUENCE [LARGE SCALE GENOMIC DNA]</scope>
    <source>
        <strain evidence="6">ATCC 20868 / MF5171</strain>
    </source>
</reference>
<evidence type="ECO:0000256" key="1">
    <source>
        <dbReference type="ARBA" id="ARBA00005724"/>
    </source>
</evidence>
<evidence type="ECO:0000313" key="6">
    <source>
        <dbReference type="Proteomes" id="UP000016922"/>
    </source>
</evidence>
<feature type="domain" description="RNA polymerase II assembly factor Rtp1 C-terminal" evidence="3">
    <location>
        <begin position="834"/>
        <end position="864"/>
    </location>
</feature>
<dbReference type="SUPFAM" id="SSF48371">
    <property type="entry name" value="ARM repeat"/>
    <property type="match status" value="1"/>
</dbReference>
<dbReference type="KEGG" id="glz:GLAREA_01428"/>
<dbReference type="PANTHER" id="PTHR20959:SF1">
    <property type="entry name" value="TRANSPORT AND GOLGI ORGANIZATION PROTEIN 6 HOMOLOG"/>
    <property type="match status" value="1"/>
</dbReference>
<name>S3D0D0_GLAL2</name>
<organism evidence="5 6">
    <name type="scientific">Glarea lozoyensis (strain ATCC 20868 / MF5171)</name>
    <dbReference type="NCBI Taxonomy" id="1116229"/>
    <lineage>
        <taxon>Eukaryota</taxon>
        <taxon>Fungi</taxon>
        <taxon>Dikarya</taxon>
        <taxon>Ascomycota</taxon>
        <taxon>Pezizomycotina</taxon>
        <taxon>Leotiomycetes</taxon>
        <taxon>Helotiales</taxon>
        <taxon>Helotiaceae</taxon>
        <taxon>Glarea</taxon>
    </lineage>
</organism>
<dbReference type="GO" id="GO:0009306">
    <property type="term" value="P:protein secretion"/>
    <property type="evidence" value="ECO:0007669"/>
    <property type="project" value="TreeGrafter"/>
</dbReference>
<dbReference type="eggNOG" id="ENOG502SDA6">
    <property type="taxonomic scope" value="Eukaryota"/>
</dbReference>
<keyword evidence="6" id="KW-1185">Reference proteome</keyword>
<dbReference type="STRING" id="1116229.S3D0D0"/>
<protein>
    <submittedName>
        <fullName evidence="5">ARM repeat-containing protein</fullName>
    </submittedName>
</protein>
<feature type="domain" description="RNA polymerase II assembly factor Rtp1 C-terminal" evidence="4">
    <location>
        <begin position="564"/>
        <end position="663"/>
    </location>
</feature>
<dbReference type="InterPro" id="IPR019451">
    <property type="entry name" value="Rtp1_C1"/>
</dbReference>
<evidence type="ECO:0000256" key="2">
    <source>
        <dbReference type="SAM" id="MobiDB-lite"/>
    </source>
</evidence>
<dbReference type="EMBL" id="KE145371">
    <property type="protein sequence ID" value="EPE25516.1"/>
    <property type="molecule type" value="Genomic_DNA"/>
</dbReference>
<accession>S3D0D0</accession>
<dbReference type="Pfam" id="PF10363">
    <property type="entry name" value="RTP1_C1"/>
    <property type="match status" value="1"/>
</dbReference>
<dbReference type="Proteomes" id="UP000016922">
    <property type="component" value="Unassembled WGS sequence"/>
</dbReference>
<dbReference type="InterPro" id="IPR016024">
    <property type="entry name" value="ARM-type_fold"/>
</dbReference>
<dbReference type="RefSeq" id="XP_008086835.1">
    <property type="nucleotide sequence ID" value="XM_008088644.1"/>
</dbReference>
<sequence>MADSTKQGQPPLVDRILQCGKLAYDPDLPVETRAQGQHDFKELIENTKTTALLPVLNLLVQPGRTLPWLRTPIMSTLAQIPLRPRGVQDTVEFVLSIHPSSRARPSDQPEKRANISHEALNAASRLISSPPAGISAEIWFSKISPQLFSLLRGEGEIEMDRVASFIIGFGILGRKQYGAPGMPGWKAFVEPLLGCIDPMLGPRSDNTPKQSEIITPGAPKILVTSMELANALKDLSTLLSSHPHPSLAKRLLRPILMSLWALSSWAADDKMVKTEFVQPARHLLKTLVRLWPSSPANPTSTSGQFSPSLLNLVLRDLLFKGTPDAGQASWRYATGKAGAIQIQRSENTGAIQPHLDQDMNLIDTAADKFVELMIDLSETPDLDNEISQLFMGLCTKWLSDNKKIENDSIITRLSTSQPDEDVTQHIIEAKVMQKMMSALPEKLVSDSRQVIHLVNQVFRDFLANRNGSIDSSAAVAVALSLLNIVITSTSFQVSAENEPIDAIQSSLEHISYLNNSEISPTAQNLLLLLKFRNTISSPAETGTKSTDQQIEDRKSYTLALSYLTANDSPPPVRVQGLELLSSLLRSNSSILDIPALLVLFSSLLQDPEEYIYLRAIQSFIQLSQKHPKAVMKDLIDRYVDPNEEYQLDQRLRLGEALLQVIQNNPTAFAGDTARTVCEGLLFLASRRGNRPKTEQEQIKRNKLKRKQNEEAEEAWEGPVPQLDEVLEMEKDNEEFLSQILEGWESKRGSEDLRVRASAIAIAGSSLEVNISGMNSNTIATAIDLSIHILTLEPEPESAIVRRSAILLILSFVKALDTARDEGKKVGFGFAGKSLEDISRILAYVSQTDNDGLVREHAEDVLEGLKTWQMNSLLPQRGEPQTELKELAGLSITPGGNLIDQSGRVRPRIEEIE</sequence>
<dbReference type="InterPro" id="IPR039600">
    <property type="entry name" value="TANGO6/Rtp1"/>
</dbReference>
<dbReference type="PANTHER" id="PTHR20959">
    <property type="entry name" value="TRANSPORT AND GOLGI ORGANIZATION PROTEIN 6 FAMILY MEMBER"/>
    <property type="match status" value="1"/>
</dbReference>
<dbReference type="OrthoDB" id="39591at2759"/>
<dbReference type="OMA" id="KRAYGAP"/>